<proteinExistence type="predicted"/>
<name>A0ABT5LKY6_9GAMM</name>
<comment type="caution">
    <text evidence="1">The sequence shown here is derived from an EMBL/GenBank/DDBJ whole genome shotgun (WGS) entry which is preliminary data.</text>
</comment>
<organism evidence="1 2">
    <name type="scientific">Xenorhabdus yunnanensis</name>
    <dbReference type="NCBI Taxonomy" id="3025878"/>
    <lineage>
        <taxon>Bacteria</taxon>
        <taxon>Pseudomonadati</taxon>
        <taxon>Pseudomonadota</taxon>
        <taxon>Gammaproteobacteria</taxon>
        <taxon>Enterobacterales</taxon>
        <taxon>Morganellaceae</taxon>
        <taxon>Xenorhabdus</taxon>
    </lineage>
</organism>
<keyword evidence="2" id="KW-1185">Reference proteome</keyword>
<dbReference type="Proteomes" id="UP001217178">
    <property type="component" value="Unassembled WGS sequence"/>
</dbReference>
<dbReference type="EMBL" id="JAQRFI010000173">
    <property type="protein sequence ID" value="MDC9591782.1"/>
    <property type="molecule type" value="Genomic_DNA"/>
</dbReference>
<dbReference type="RefSeq" id="WP_273556981.1">
    <property type="nucleotide sequence ID" value="NZ_JAQRFI010000173.1"/>
</dbReference>
<protein>
    <submittedName>
        <fullName evidence="1">Uncharacterized protein</fullName>
    </submittedName>
</protein>
<reference evidence="1 2" key="1">
    <citation type="submission" date="2023-02" db="EMBL/GenBank/DDBJ databases">
        <title>Entomopathogenic bacteria.</title>
        <authorList>
            <person name="Machado R.A."/>
        </authorList>
    </citation>
    <scope>NUCLEOTIDE SEQUENCE [LARGE SCALE GENOMIC DNA]</scope>
    <source>
        <strain evidence="1 2">XENO-10</strain>
    </source>
</reference>
<gene>
    <name evidence="1" type="ORF">PSI23_21505</name>
</gene>
<evidence type="ECO:0000313" key="1">
    <source>
        <dbReference type="EMBL" id="MDC9591782.1"/>
    </source>
</evidence>
<evidence type="ECO:0000313" key="2">
    <source>
        <dbReference type="Proteomes" id="UP001217178"/>
    </source>
</evidence>
<sequence>MKINITVDLDWLEEDGNIDEEVKYQIIEGVKKSISRQCLDKVEKEASKQINQAINESINSAKATIEKKAIAFADEWLKKEVTVTDKWGDVQECLTITDLIKKSFDNTLEKKVDKNGNFTSSYDGIPLIKYLMSDRMQELVSKRVSVIQKDIDQAITNAVNNGIRENVSNKFAEMVVNTARQQHALESK</sequence>
<accession>A0ABT5LKY6</accession>